<keyword evidence="5" id="KW-1185">Reference proteome</keyword>
<gene>
    <name evidence="4" type="ORF">BaRGS_00029929</name>
</gene>
<protein>
    <submittedName>
        <fullName evidence="4">Uncharacterized protein</fullName>
    </submittedName>
</protein>
<feature type="region of interest" description="Disordered" evidence="2">
    <location>
        <begin position="117"/>
        <end position="136"/>
    </location>
</feature>
<keyword evidence="1" id="KW-0175">Coiled coil</keyword>
<reference evidence="4 5" key="1">
    <citation type="journal article" date="2023" name="Sci. Data">
        <title>Genome assembly of the Korean intertidal mud-creeper Batillaria attramentaria.</title>
        <authorList>
            <person name="Patra A.K."/>
            <person name="Ho P.T."/>
            <person name="Jun S."/>
            <person name="Lee S.J."/>
            <person name="Kim Y."/>
            <person name="Won Y.J."/>
        </authorList>
    </citation>
    <scope>NUCLEOTIDE SEQUENCE [LARGE SCALE GENOMIC DNA]</scope>
    <source>
        <strain evidence="4">Wonlab-2016</strain>
    </source>
</reference>
<evidence type="ECO:0000256" key="1">
    <source>
        <dbReference type="SAM" id="Coils"/>
    </source>
</evidence>
<feature type="signal peptide" evidence="3">
    <location>
        <begin position="1"/>
        <end position="24"/>
    </location>
</feature>
<dbReference type="Proteomes" id="UP001519460">
    <property type="component" value="Unassembled WGS sequence"/>
</dbReference>
<feature type="coiled-coil region" evidence="1">
    <location>
        <begin position="151"/>
        <end position="178"/>
    </location>
</feature>
<feature type="non-terminal residue" evidence="4">
    <location>
        <position position="214"/>
    </location>
</feature>
<feature type="compositionally biased region" description="Polar residues" evidence="2">
    <location>
        <begin position="117"/>
        <end position="132"/>
    </location>
</feature>
<evidence type="ECO:0000313" key="4">
    <source>
        <dbReference type="EMBL" id="KAK7478830.1"/>
    </source>
</evidence>
<sequence>MAASYLGPCLALLVLLVVICAVTTSEVSQHQQSLEDASDPVLELRKYVERLERNLDNLENTVNKQHRQIVEMKRRFEAEMKKEREDFHMELKTLGELTGTCCDELRTLLVDHHHGEQLSTDINDSPLRSPTPTDKGFVKRSDDIGALEPVIGHMTQQLTNMAAQIEALQNQGEALKERDQTLTSAVSAQEEARGTTYVRWGHAACPNNTDTVHS</sequence>
<organism evidence="4 5">
    <name type="scientific">Batillaria attramentaria</name>
    <dbReference type="NCBI Taxonomy" id="370345"/>
    <lineage>
        <taxon>Eukaryota</taxon>
        <taxon>Metazoa</taxon>
        <taxon>Spiralia</taxon>
        <taxon>Lophotrochozoa</taxon>
        <taxon>Mollusca</taxon>
        <taxon>Gastropoda</taxon>
        <taxon>Caenogastropoda</taxon>
        <taxon>Sorbeoconcha</taxon>
        <taxon>Cerithioidea</taxon>
        <taxon>Batillariidae</taxon>
        <taxon>Batillaria</taxon>
    </lineage>
</organism>
<keyword evidence="3" id="KW-0732">Signal</keyword>
<dbReference type="EMBL" id="JACVVK020000316">
    <property type="protein sequence ID" value="KAK7478830.1"/>
    <property type="molecule type" value="Genomic_DNA"/>
</dbReference>
<name>A0ABD0JVY3_9CAEN</name>
<evidence type="ECO:0000256" key="3">
    <source>
        <dbReference type="SAM" id="SignalP"/>
    </source>
</evidence>
<accession>A0ABD0JVY3</accession>
<feature type="chain" id="PRO_5044754218" evidence="3">
    <location>
        <begin position="25"/>
        <end position="214"/>
    </location>
</feature>
<dbReference type="AlphaFoldDB" id="A0ABD0JVY3"/>
<evidence type="ECO:0000256" key="2">
    <source>
        <dbReference type="SAM" id="MobiDB-lite"/>
    </source>
</evidence>
<comment type="caution">
    <text evidence="4">The sequence shown here is derived from an EMBL/GenBank/DDBJ whole genome shotgun (WGS) entry which is preliminary data.</text>
</comment>
<evidence type="ECO:0000313" key="5">
    <source>
        <dbReference type="Proteomes" id="UP001519460"/>
    </source>
</evidence>
<proteinExistence type="predicted"/>
<feature type="coiled-coil region" evidence="1">
    <location>
        <begin position="41"/>
        <end position="75"/>
    </location>
</feature>